<reference evidence="2 3" key="1">
    <citation type="submission" date="2022-11" db="EMBL/GenBank/DDBJ databases">
        <title>Minimal conservation of predation-associated metabolite biosynthetic gene clusters underscores biosynthetic potential of Myxococcota including descriptions for ten novel species: Archangium lansinium sp. nov., Myxococcus landrumus sp. nov., Nannocystis bai.</title>
        <authorList>
            <person name="Ahearne A."/>
            <person name="Stevens C."/>
            <person name="Dowd S."/>
        </authorList>
    </citation>
    <scope>NUCLEOTIDE SEQUENCE [LARGE SCALE GENOMIC DNA]</scope>
    <source>
        <strain evidence="2 3">BB15-2</strain>
    </source>
</reference>
<feature type="signal peptide" evidence="1">
    <location>
        <begin position="1"/>
        <end position="20"/>
    </location>
</feature>
<keyword evidence="1" id="KW-0732">Signal</keyword>
<dbReference type="EMBL" id="JAQNDL010000003">
    <property type="protein sequence ID" value="MDC0721318.1"/>
    <property type="molecule type" value="Genomic_DNA"/>
</dbReference>
<evidence type="ECO:0000313" key="2">
    <source>
        <dbReference type="EMBL" id="MDC0721318.1"/>
    </source>
</evidence>
<proteinExistence type="predicted"/>
<dbReference type="Proteomes" id="UP001221686">
    <property type="component" value="Unassembled WGS sequence"/>
</dbReference>
<protein>
    <submittedName>
        <fullName evidence="2">Uncharacterized protein</fullName>
    </submittedName>
</protein>
<keyword evidence="3" id="KW-1185">Reference proteome</keyword>
<organism evidence="2 3">
    <name type="scientific">Nannocystis bainbridge</name>
    <dbReference type="NCBI Taxonomy" id="2995303"/>
    <lineage>
        <taxon>Bacteria</taxon>
        <taxon>Pseudomonadati</taxon>
        <taxon>Myxococcota</taxon>
        <taxon>Polyangia</taxon>
        <taxon>Nannocystales</taxon>
        <taxon>Nannocystaceae</taxon>
        <taxon>Nannocystis</taxon>
    </lineage>
</organism>
<sequence length="163" mass="17740">MQLTVLLAALWLAPTLPGSARSKTCWPVAAPASLEVPELVAMERLDDWKAGPRWPEVAESAVVVTPHADDRGRFMAFLVDVKERRIVAVRDGDTRKHLAQIGPPANHRVPVDVSDEISGAVIIVRPPKPPGPRGLPKDLVARIVEVGVMAGRAERWMDPGSRD</sequence>
<gene>
    <name evidence="2" type="ORF">POL25_30705</name>
</gene>
<evidence type="ECO:0000256" key="1">
    <source>
        <dbReference type="SAM" id="SignalP"/>
    </source>
</evidence>
<evidence type="ECO:0000313" key="3">
    <source>
        <dbReference type="Proteomes" id="UP001221686"/>
    </source>
</evidence>
<name>A0ABT5E7B1_9BACT</name>
<feature type="chain" id="PRO_5045957852" evidence="1">
    <location>
        <begin position="21"/>
        <end position="163"/>
    </location>
</feature>
<dbReference type="RefSeq" id="WP_272089821.1">
    <property type="nucleotide sequence ID" value="NZ_JAQNDL010000003.1"/>
</dbReference>
<comment type="caution">
    <text evidence="2">The sequence shown here is derived from an EMBL/GenBank/DDBJ whole genome shotgun (WGS) entry which is preliminary data.</text>
</comment>
<accession>A0ABT5E7B1</accession>